<feature type="compositionally biased region" description="Basic and acidic residues" evidence="2">
    <location>
        <begin position="895"/>
        <end position="904"/>
    </location>
</feature>
<accession>A0A433T1N5</accession>
<evidence type="ECO:0000256" key="2">
    <source>
        <dbReference type="SAM" id="MobiDB-lite"/>
    </source>
</evidence>
<dbReference type="Proteomes" id="UP000271974">
    <property type="component" value="Unassembled WGS sequence"/>
</dbReference>
<reference evidence="4 5" key="1">
    <citation type="submission" date="2019-01" db="EMBL/GenBank/DDBJ databases">
        <title>A draft genome assembly of the solar-powered sea slug Elysia chlorotica.</title>
        <authorList>
            <person name="Cai H."/>
            <person name="Li Q."/>
            <person name="Fang X."/>
            <person name="Li J."/>
            <person name="Curtis N.E."/>
            <person name="Altenburger A."/>
            <person name="Shibata T."/>
            <person name="Feng M."/>
            <person name="Maeda T."/>
            <person name="Schwartz J.A."/>
            <person name="Shigenobu S."/>
            <person name="Lundholm N."/>
            <person name="Nishiyama T."/>
            <person name="Yang H."/>
            <person name="Hasebe M."/>
            <person name="Li S."/>
            <person name="Pierce S.K."/>
            <person name="Wang J."/>
        </authorList>
    </citation>
    <scope>NUCLEOTIDE SEQUENCE [LARGE SCALE GENOMIC DNA]</scope>
    <source>
        <strain evidence="4">EC2010</strain>
        <tissue evidence="4">Whole organism of an adult</tissue>
    </source>
</reference>
<evidence type="ECO:0000256" key="1">
    <source>
        <dbReference type="PROSITE-ProRule" id="PRU00267"/>
    </source>
</evidence>
<protein>
    <recommendedName>
        <fullName evidence="3">HMG box domain-containing protein</fullName>
    </recommendedName>
</protein>
<dbReference type="InterPro" id="IPR009071">
    <property type="entry name" value="HMG_box_dom"/>
</dbReference>
<feature type="region of interest" description="Disordered" evidence="2">
    <location>
        <begin position="785"/>
        <end position="809"/>
    </location>
</feature>
<feature type="region of interest" description="Disordered" evidence="2">
    <location>
        <begin position="881"/>
        <end position="904"/>
    </location>
</feature>
<feature type="region of interest" description="Disordered" evidence="2">
    <location>
        <begin position="419"/>
        <end position="443"/>
    </location>
</feature>
<feature type="compositionally biased region" description="Basic residues" evidence="2">
    <location>
        <begin position="752"/>
        <end position="761"/>
    </location>
</feature>
<comment type="caution">
    <text evidence="4">The sequence shown here is derived from an EMBL/GenBank/DDBJ whole genome shotgun (WGS) entry which is preliminary data.</text>
</comment>
<feature type="compositionally biased region" description="Low complexity" evidence="2">
    <location>
        <begin position="739"/>
        <end position="751"/>
    </location>
</feature>
<name>A0A433T1N5_ELYCH</name>
<dbReference type="GO" id="GO:0005634">
    <property type="term" value="C:nucleus"/>
    <property type="evidence" value="ECO:0007669"/>
    <property type="project" value="UniProtKB-UniRule"/>
</dbReference>
<feature type="region of interest" description="Disordered" evidence="2">
    <location>
        <begin position="700"/>
        <end position="763"/>
    </location>
</feature>
<evidence type="ECO:0000259" key="3">
    <source>
        <dbReference type="PROSITE" id="PS50118"/>
    </source>
</evidence>
<gene>
    <name evidence="4" type="ORF">EGW08_016785</name>
</gene>
<dbReference type="AlphaFoldDB" id="A0A433T1N5"/>
<evidence type="ECO:0000313" key="4">
    <source>
        <dbReference type="EMBL" id="RUS75462.1"/>
    </source>
</evidence>
<keyword evidence="1" id="KW-0238">DNA-binding</keyword>
<feature type="region of interest" description="Disordered" evidence="2">
    <location>
        <begin position="360"/>
        <end position="385"/>
    </location>
</feature>
<organism evidence="4 5">
    <name type="scientific">Elysia chlorotica</name>
    <name type="common">Eastern emerald elysia</name>
    <name type="synonym">Sea slug</name>
    <dbReference type="NCBI Taxonomy" id="188477"/>
    <lineage>
        <taxon>Eukaryota</taxon>
        <taxon>Metazoa</taxon>
        <taxon>Spiralia</taxon>
        <taxon>Lophotrochozoa</taxon>
        <taxon>Mollusca</taxon>
        <taxon>Gastropoda</taxon>
        <taxon>Heterobranchia</taxon>
        <taxon>Euthyneura</taxon>
        <taxon>Panpulmonata</taxon>
        <taxon>Sacoglossa</taxon>
        <taxon>Placobranchoidea</taxon>
        <taxon>Plakobranchidae</taxon>
        <taxon>Elysia</taxon>
    </lineage>
</organism>
<dbReference type="OrthoDB" id="6161908at2759"/>
<dbReference type="GO" id="GO:0003677">
    <property type="term" value="F:DNA binding"/>
    <property type="evidence" value="ECO:0007669"/>
    <property type="project" value="UniProtKB-UniRule"/>
</dbReference>
<feature type="DNA-binding region" description="HMG box" evidence="1">
    <location>
        <begin position="819"/>
        <end position="874"/>
    </location>
</feature>
<dbReference type="PROSITE" id="PS50118">
    <property type="entry name" value="HMG_BOX_2"/>
    <property type="match status" value="1"/>
</dbReference>
<keyword evidence="5" id="KW-1185">Reference proteome</keyword>
<dbReference type="EMBL" id="RQTK01000741">
    <property type="protein sequence ID" value="RUS75462.1"/>
    <property type="molecule type" value="Genomic_DNA"/>
</dbReference>
<feature type="compositionally biased region" description="Polar residues" evidence="2">
    <location>
        <begin position="420"/>
        <end position="441"/>
    </location>
</feature>
<keyword evidence="1" id="KW-0539">Nucleus</keyword>
<feature type="domain" description="HMG box" evidence="3">
    <location>
        <begin position="819"/>
        <end position="874"/>
    </location>
</feature>
<evidence type="ECO:0000313" key="5">
    <source>
        <dbReference type="Proteomes" id="UP000271974"/>
    </source>
</evidence>
<sequence length="1130" mass="126576">MSTRRTRRGTLLEGDAKGQKIKQNHLKNQQLLAEEVISSPQDCELLPDDLNISNSCVPDQDFKDPETSALNIEDPKLTKRNLWDCLKKDVKKKEDMSSSPPACNDVHSKVLTDMVNFGNTTVSQDAAKKPRKPEILVSLLESEAYPCVKLKSKCDEKHKNVDENKKLMNQKSRCNSQINKYREGDAFPTSASKHVCFFPYCENHSKESFKSDFLPISEVPEEPFLVSLSKDKNKELNMVTTSSGMLRVGPGCSLRRFLPTSSCSKQPPGELNCGDVTDSENKKEIKENKKLSSLLPELSKGTSPSVCVSQVAQPVAHWRELITRDDTGSCANSIEKSVPEADRSLLAQGFEKMIGEFVDNKDDIGSTKSTSAQSPESNSVGTFSQEQESGYFSDFVVSEDSVPLKSCKTNLFPFIEDSSPDTNSQALATAAPNSQKSTNDNENCRKIGKETISLLKTGTQSSLKSSLQANDTLGACSSFDTRKTIKRSERIRCKSKLPMDAKVKLEKYVALNQVFNLKKAKTKLKCSDRIIPKIKTSFKKKSLQKMTTMSSKTKKGLAIKAKKNYKKKKIQMTRRVMDGIVQSIEETVLKAAQDESFEEAQKNVQMITEDSSETLSNQEPGLSAGVSYFEGLSNSVLPLIMDKNASVEQNTLALPDIGSVPHLNKNKMMKLHKNKEKVKFKKTDSGTFDFHGMDVAVGSKHKRSKAKMQAGTNSNEQEVTKSEDPVYKMETLEIESLHDSNSSSSVSTIRPTSKRSRKKTKKAEEAFDDIGLAVFWEDNQPTKRSKSKKRINVCESESSNGGTKRPRRNSQLGELMADPVLKQHAFILWASENRSQVEMQNPSASACEVDAILSSRWCDVLNSVKGRFFFRAREALSDDDRHSLQTGSSVGNFELDPKAGHEEHQDQDPLFIEFMGLSVDKQRDMLRKWLKFFQKMLPKKEYIDFILTFKNACGESDALMAEPGKPVKRPRMRCLDPAHYRMLFDMIRLTRPRIIEVCKEKKGKEKKIVSQTYSMIVHKLVCGEPWPEVSINSCQSQTLTQILLDLNIHCSSSTLDSFASKAVKVPFPDVSKSSIVNNTLTDMISTIAEVNCEIPATTMITFGPGECTWSDTQVHDPHLQRVEHKLFVFF</sequence>
<proteinExistence type="predicted"/>
<feature type="compositionally biased region" description="Basic and acidic residues" evidence="2">
    <location>
        <begin position="718"/>
        <end position="738"/>
    </location>
</feature>
<feature type="compositionally biased region" description="Polar residues" evidence="2">
    <location>
        <begin position="366"/>
        <end position="385"/>
    </location>
</feature>